<dbReference type="Gene3D" id="1.10.357.40">
    <property type="entry name" value="YbiA-like"/>
    <property type="match status" value="1"/>
</dbReference>
<proteinExistence type="predicted"/>
<dbReference type="Pfam" id="PF08719">
    <property type="entry name" value="NADAR"/>
    <property type="match status" value="1"/>
</dbReference>
<dbReference type="InterPro" id="IPR037238">
    <property type="entry name" value="YbiA-like_sf"/>
</dbReference>
<protein>
    <recommendedName>
        <fullName evidence="2">NADAR domain-containing protein</fullName>
    </recommendedName>
</protein>
<name>A0A1B8GPY1_9PEZI</name>
<dbReference type="STRING" id="342668.A0A1B8GPY1"/>
<organism evidence="3 4">
    <name type="scientific">Pseudogymnoascus verrucosus</name>
    <dbReference type="NCBI Taxonomy" id="342668"/>
    <lineage>
        <taxon>Eukaryota</taxon>
        <taxon>Fungi</taxon>
        <taxon>Dikarya</taxon>
        <taxon>Ascomycota</taxon>
        <taxon>Pezizomycotina</taxon>
        <taxon>Leotiomycetes</taxon>
        <taxon>Thelebolales</taxon>
        <taxon>Thelebolaceae</taxon>
        <taxon>Pseudogymnoascus</taxon>
    </lineage>
</organism>
<dbReference type="GeneID" id="84234245"/>
<dbReference type="EMBL" id="KV460219">
    <property type="protein sequence ID" value="OBT97895.2"/>
    <property type="molecule type" value="Genomic_DNA"/>
</dbReference>
<dbReference type="NCBIfam" id="TIGR02464">
    <property type="entry name" value="ribofla_fusion"/>
    <property type="match status" value="1"/>
</dbReference>
<feature type="region of interest" description="Disordered" evidence="1">
    <location>
        <begin position="1"/>
        <end position="27"/>
    </location>
</feature>
<dbReference type="SUPFAM" id="SSF143990">
    <property type="entry name" value="YbiA-like"/>
    <property type="match status" value="1"/>
</dbReference>
<keyword evidence="4" id="KW-1185">Reference proteome</keyword>
<reference evidence="3 4" key="1">
    <citation type="submission" date="2016-03" db="EMBL/GenBank/DDBJ databases">
        <title>Comparative genomics of Pseudogymnoascus destructans, the fungus causing white-nose syndrome of bats.</title>
        <authorList>
            <person name="Palmer J.M."/>
            <person name="Drees K.P."/>
            <person name="Foster J.T."/>
            <person name="Lindner D.L."/>
        </authorList>
    </citation>
    <scope>NUCLEOTIDE SEQUENCE [LARGE SCALE GENOMIC DNA]</scope>
    <source>
        <strain evidence="3 4">UAMH 10579</strain>
    </source>
</reference>
<evidence type="ECO:0000256" key="1">
    <source>
        <dbReference type="SAM" id="MobiDB-lite"/>
    </source>
</evidence>
<dbReference type="Proteomes" id="UP000091956">
    <property type="component" value="Unassembled WGS sequence"/>
</dbReference>
<evidence type="ECO:0000313" key="3">
    <source>
        <dbReference type="EMBL" id="OBT97895.2"/>
    </source>
</evidence>
<accession>A0A1B8GPY1</accession>
<dbReference type="AlphaFoldDB" id="A0A1B8GPY1"/>
<evidence type="ECO:0000259" key="2">
    <source>
        <dbReference type="Pfam" id="PF08719"/>
    </source>
</evidence>
<feature type="compositionally biased region" description="Polar residues" evidence="1">
    <location>
        <begin position="1"/>
        <end position="21"/>
    </location>
</feature>
<dbReference type="CDD" id="cd15457">
    <property type="entry name" value="NADAR"/>
    <property type="match status" value="1"/>
</dbReference>
<dbReference type="InterPro" id="IPR012816">
    <property type="entry name" value="NADAR"/>
</dbReference>
<gene>
    <name evidence="3" type="ORF">VE01_03970</name>
</gene>
<evidence type="ECO:0000313" key="4">
    <source>
        <dbReference type="Proteomes" id="UP000091956"/>
    </source>
</evidence>
<feature type="domain" description="NADAR" evidence="2">
    <location>
        <begin position="35"/>
        <end position="207"/>
    </location>
</feature>
<reference evidence="4" key="2">
    <citation type="journal article" date="2018" name="Nat. Commun.">
        <title>Extreme sensitivity to ultraviolet light in the fungal pathogen causing white-nose syndrome of bats.</title>
        <authorList>
            <person name="Palmer J.M."/>
            <person name="Drees K.P."/>
            <person name="Foster J.T."/>
            <person name="Lindner D.L."/>
        </authorList>
    </citation>
    <scope>NUCLEOTIDE SEQUENCE [LARGE SCALE GENOMIC DNA]</scope>
    <source>
        <strain evidence="4">UAMH 10579</strain>
    </source>
</reference>
<dbReference type="RefSeq" id="XP_059319804.1">
    <property type="nucleotide sequence ID" value="XM_059463581.1"/>
</dbReference>
<sequence>MDRQPTNPRDQGTPSSSLTKPQQEDSTRDEWPIFFHLPNAVNGEFCQWFPSIFTVSTSQIASLIDDSDGADDNPSTDEHITFSCAEQFMMYCKAGRFHDTDTQRRVLATDSPKEQKHLGRQVNGFYDARWDEVKSDVVVAGSIAKFSRNRKLRGKLLATGDRLLVEASSQDPVWGIGYSAKHAMAHQKHWGENRLGKALMVARDHIRLNEPVDKKR</sequence>